<dbReference type="AlphaFoldDB" id="A0A0P7YZN6"/>
<dbReference type="STRING" id="1305731.GCA_000934705_00135"/>
<comment type="caution">
    <text evidence="1">The sequence shown here is derived from an EMBL/GenBank/DDBJ whole genome shotgun (WGS) entry which is preliminary data.</text>
</comment>
<sequence length="342" mass="38451">MKSKMLFAIISVSLVVGAAGAYLALPQSPVNLSGLAEHQGPDPGASAAIIAKQENQDPSRLIMELAVHYLEHYGETISEPATQARLYNERRALLERYPSSGHELFEDAITTAFPELAGQILTLIANLDRYHDWLDNHELRLQSLPALERSAEVWQQREAIFGTLASEIWAEEQNAVEEQSEAFQQELARLDQAEELQLTELTYQLQSTADELYGNDLTRQFVGSGAMGHALFSMNSVQSQLASMPADQRQQTIDALRRQLGYSSDAIERLAEQDQAREEKWQNGRAYTEEREALRQRLSGEALDAALSNLREEHFGIAAPTIAKEEEQGFYRFERPRQYGVN</sequence>
<accession>A0A0P7YZN6</accession>
<evidence type="ECO:0000313" key="2">
    <source>
        <dbReference type="Proteomes" id="UP000050416"/>
    </source>
</evidence>
<dbReference type="OrthoDB" id="318927at2"/>
<name>A0A0P7YZN6_9GAMM</name>
<reference evidence="1 2" key="1">
    <citation type="submission" date="2015-09" db="EMBL/GenBank/DDBJ databases">
        <title>Identification and resolution of microdiversity through metagenomic sequencing of parallel consortia.</title>
        <authorList>
            <person name="Nelson W.C."/>
            <person name="Romine M.F."/>
            <person name="Lindemann S.R."/>
        </authorList>
    </citation>
    <scope>NUCLEOTIDE SEQUENCE [LARGE SCALE GENOMIC DNA]</scope>
    <source>
        <strain evidence="1">HL-55</strain>
    </source>
</reference>
<organism evidence="1 2">
    <name type="scientific">Marinobacter excellens HL-55</name>
    <dbReference type="NCBI Taxonomy" id="1305731"/>
    <lineage>
        <taxon>Bacteria</taxon>
        <taxon>Pseudomonadati</taxon>
        <taxon>Pseudomonadota</taxon>
        <taxon>Gammaproteobacteria</taxon>
        <taxon>Pseudomonadales</taxon>
        <taxon>Marinobacteraceae</taxon>
        <taxon>Marinobacter</taxon>
    </lineage>
</organism>
<dbReference type="GO" id="GO:0016787">
    <property type="term" value="F:hydrolase activity"/>
    <property type="evidence" value="ECO:0007669"/>
    <property type="project" value="UniProtKB-KW"/>
</dbReference>
<protein>
    <submittedName>
        <fullName evidence="1">Amidohydrolase ring-opening protein</fullName>
    </submittedName>
</protein>
<gene>
    <name evidence="1" type="ORF">HLUCCX14_14350</name>
</gene>
<dbReference type="Proteomes" id="UP000050416">
    <property type="component" value="Unassembled WGS sequence"/>
</dbReference>
<dbReference type="EMBL" id="LJZQ01000026">
    <property type="protein sequence ID" value="KPQ27571.1"/>
    <property type="molecule type" value="Genomic_DNA"/>
</dbReference>
<evidence type="ECO:0000313" key="1">
    <source>
        <dbReference type="EMBL" id="KPQ27571.1"/>
    </source>
</evidence>
<proteinExistence type="predicted"/>
<keyword evidence="1" id="KW-0378">Hydrolase</keyword>
<dbReference type="PATRIC" id="fig|1305731.5.peg.1348"/>